<dbReference type="EMBL" id="FNUT01000002">
    <property type="protein sequence ID" value="SEF76388.1"/>
    <property type="molecule type" value="Genomic_DNA"/>
</dbReference>
<reference evidence="3" key="1">
    <citation type="submission" date="2016-10" db="EMBL/GenBank/DDBJ databases">
        <authorList>
            <person name="Varghese N."/>
            <person name="Submissions S."/>
        </authorList>
    </citation>
    <scope>NUCLEOTIDE SEQUENCE [LARGE SCALE GENOMIC DNA]</scope>
    <source>
        <strain evidence="3">DSM 22361</strain>
    </source>
</reference>
<dbReference type="OrthoDB" id="1453138at2"/>
<organism evidence="2 3">
    <name type="scientific">Sphingobacterium lactis</name>
    <dbReference type="NCBI Taxonomy" id="797291"/>
    <lineage>
        <taxon>Bacteria</taxon>
        <taxon>Pseudomonadati</taxon>
        <taxon>Bacteroidota</taxon>
        <taxon>Sphingobacteriia</taxon>
        <taxon>Sphingobacteriales</taxon>
        <taxon>Sphingobacteriaceae</taxon>
        <taxon>Sphingobacterium</taxon>
    </lineage>
</organism>
<dbReference type="Proteomes" id="UP000236731">
    <property type="component" value="Unassembled WGS sequence"/>
</dbReference>
<proteinExistence type="predicted"/>
<sequence>MKKIGFILLASLLSLKGFANEPGTDNPTHPGLSKKAFQTEDVQKHWFVGAGAGAQIFFGDHDKQLDFGDRLTPHFEIYGGKWLNDSFGVRLGLNGFSYKGATQTGVYGTGETADASQWLDFQKWNFLNVHADFMFNWTNDALGYDPNRMYNLIPYAGIGFGVVLSDPQSVKFSPNLGVLQSFRLNDKIDLTIDVRGNIYGDEFDGEIGGRNFEGAISTAVGVKYNINK</sequence>
<evidence type="ECO:0000313" key="3">
    <source>
        <dbReference type="Proteomes" id="UP000236731"/>
    </source>
</evidence>
<dbReference type="AlphaFoldDB" id="A0A1H5UPN9"/>
<accession>A0A1H5UPN9</accession>
<name>A0A1H5UPN9_9SPHI</name>
<evidence type="ECO:0000313" key="2">
    <source>
        <dbReference type="EMBL" id="SEF76388.1"/>
    </source>
</evidence>
<keyword evidence="1" id="KW-0732">Signal</keyword>
<protein>
    <recommendedName>
        <fullName evidence="4">Outer membrane protein beta-barrel domain-containing protein</fullName>
    </recommendedName>
</protein>
<feature type="signal peptide" evidence="1">
    <location>
        <begin position="1"/>
        <end position="19"/>
    </location>
</feature>
<keyword evidence="3" id="KW-1185">Reference proteome</keyword>
<evidence type="ECO:0008006" key="4">
    <source>
        <dbReference type="Google" id="ProtNLM"/>
    </source>
</evidence>
<feature type="chain" id="PRO_5009286379" description="Outer membrane protein beta-barrel domain-containing protein" evidence="1">
    <location>
        <begin position="20"/>
        <end position="228"/>
    </location>
</feature>
<gene>
    <name evidence="2" type="ORF">SAMN05421877_102351</name>
</gene>
<evidence type="ECO:0000256" key="1">
    <source>
        <dbReference type="SAM" id="SignalP"/>
    </source>
</evidence>
<dbReference type="RefSeq" id="WP_103905358.1">
    <property type="nucleotide sequence ID" value="NZ_CP049246.1"/>
</dbReference>